<dbReference type="AlphaFoldDB" id="A0A3A3G0K0"/>
<evidence type="ECO:0000256" key="3">
    <source>
        <dbReference type="ARBA" id="ARBA00008281"/>
    </source>
</evidence>
<dbReference type="Proteomes" id="UP000266327">
    <property type="component" value="Unassembled WGS sequence"/>
</dbReference>
<dbReference type="PANTHER" id="PTHR35091:SF2">
    <property type="entry name" value="FLAGELLAR PROTEIN FLIL"/>
    <property type="match status" value="1"/>
</dbReference>
<gene>
    <name evidence="11" type="primary">fliL</name>
    <name evidence="11" type="ORF">D3878_05850</name>
</gene>
<dbReference type="RefSeq" id="WP_119784615.1">
    <property type="nucleotide sequence ID" value="NZ_QYUQ01000002.1"/>
</dbReference>
<name>A0A3A3G0K0_9BURK</name>
<dbReference type="GO" id="GO:0005886">
    <property type="term" value="C:plasma membrane"/>
    <property type="evidence" value="ECO:0007669"/>
    <property type="project" value="UniProtKB-SubCell"/>
</dbReference>
<comment type="subcellular location">
    <subcellularLocation>
        <location evidence="10">Cell inner membrane</location>
    </subcellularLocation>
    <subcellularLocation>
        <location evidence="2">Cell membrane</location>
        <topology evidence="2">Single-pass membrane protein</topology>
    </subcellularLocation>
</comment>
<evidence type="ECO:0000256" key="4">
    <source>
        <dbReference type="ARBA" id="ARBA00022475"/>
    </source>
</evidence>
<evidence type="ECO:0000256" key="10">
    <source>
        <dbReference type="RuleBase" id="RU364125"/>
    </source>
</evidence>
<dbReference type="GO" id="GO:0009425">
    <property type="term" value="C:bacterial-type flagellum basal body"/>
    <property type="evidence" value="ECO:0007669"/>
    <property type="project" value="InterPro"/>
</dbReference>
<evidence type="ECO:0000256" key="9">
    <source>
        <dbReference type="ARBA" id="ARBA00023136"/>
    </source>
</evidence>
<evidence type="ECO:0000256" key="5">
    <source>
        <dbReference type="ARBA" id="ARBA00022500"/>
    </source>
</evidence>
<dbReference type="OrthoDB" id="5297029at2"/>
<feature type="transmembrane region" description="Helical" evidence="10">
    <location>
        <begin position="35"/>
        <end position="55"/>
    </location>
</feature>
<evidence type="ECO:0000313" key="11">
    <source>
        <dbReference type="EMBL" id="RJG01165.1"/>
    </source>
</evidence>
<protein>
    <recommendedName>
        <fullName evidence="10">Flagellar protein FliL</fullName>
    </recommendedName>
</protein>
<reference evidence="12" key="1">
    <citation type="submission" date="2018-09" db="EMBL/GenBank/DDBJ databases">
        <authorList>
            <person name="Zhu H."/>
        </authorList>
    </citation>
    <scope>NUCLEOTIDE SEQUENCE [LARGE SCALE GENOMIC DNA]</scope>
    <source>
        <strain evidence="12">K1S02-23</strain>
    </source>
</reference>
<keyword evidence="10" id="KW-0997">Cell inner membrane</keyword>
<comment type="similarity">
    <text evidence="3 10">Belongs to the FliL family.</text>
</comment>
<organism evidence="11 12">
    <name type="scientific">Noviherbaspirillum sedimenti</name>
    <dbReference type="NCBI Taxonomy" id="2320865"/>
    <lineage>
        <taxon>Bacteria</taxon>
        <taxon>Pseudomonadati</taxon>
        <taxon>Pseudomonadota</taxon>
        <taxon>Betaproteobacteria</taxon>
        <taxon>Burkholderiales</taxon>
        <taxon>Oxalobacteraceae</taxon>
        <taxon>Noviherbaspirillum</taxon>
    </lineage>
</organism>
<keyword evidence="6 10" id="KW-0812">Transmembrane</keyword>
<dbReference type="NCBIfam" id="NF005435">
    <property type="entry name" value="PRK07021.1"/>
    <property type="match status" value="1"/>
</dbReference>
<dbReference type="GO" id="GO:0006935">
    <property type="term" value="P:chemotaxis"/>
    <property type="evidence" value="ECO:0007669"/>
    <property type="project" value="UniProtKB-KW"/>
</dbReference>
<evidence type="ECO:0000256" key="1">
    <source>
        <dbReference type="ARBA" id="ARBA00002254"/>
    </source>
</evidence>
<evidence type="ECO:0000256" key="7">
    <source>
        <dbReference type="ARBA" id="ARBA00022779"/>
    </source>
</evidence>
<proteinExistence type="inferred from homology"/>
<comment type="caution">
    <text evidence="11">The sequence shown here is derived from an EMBL/GenBank/DDBJ whole genome shotgun (WGS) entry which is preliminary data.</text>
</comment>
<dbReference type="Pfam" id="PF03748">
    <property type="entry name" value="FliL"/>
    <property type="match status" value="1"/>
</dbReference>
<evidence type="ECO:0000256" key="8">
    <source>
        <dbReference type="ARBA" id="ARBA00022989"/>
    </source>
</evidence>
<accession>A0A3A3G0K0</accession>
<evidence type="ECO:0000313" key="12">
    <source>
        <dbReference type="Proteomes" id="UP000266327"/>
    </source>
</evidence>
<dbReference type="PANTHER" id="PTHR35091">
    <property type="entry name" value="FLAGELLAR PROTEIN FLIL"/>
    <property type="match status" value="1"/>
</dbReference>
<sequence>MATAPKSVQKAPAKGATEAAEQPAAAAKKSGKKGLLILLILLLAVGGGAAAWYFLGQKNSAHGTEKKSIDPSKPPVFMVMEPFTVNLQPDGLGDQYLQVAFSLQVGSEKDVEAIKLYLPQVRSRLLLLLSGKKASEISTVDGKKKLADEIMAQVRQPFIAGVAPQNVTNVFFTSFVIQ</sequence>
<keyword evidence="5 10" id="KW-0145">Chemotaxis</keyword>
<dbReference type="InterPro" id="IPR005503">
    <property type="entry name" value="FliL"/>
</dbReference>
<evidence type="ECO:0000256" key="2">
    <source>
        <dbReference type="ARBA" id="ARBA00004162"/>
    </source>
</evidence>
<keyword evidence="4" id="KW-1003">Cell membrane</keyword>
<keyword evidence="9 10" id="KW-0472">Membrane</keyword>
<keyword evidence="7 10" id="KW-0283">Flagellar rotation</keyword>
<dbReference type="EMBL" id="QYUQ01000002">
    <property type="protein sequence ID" value="RJG01165.1"/>
    <property type="molecule type" value="Genomic_DNA"/>
</dbReference>
<comment type="function">
    <text evidence="1 10">Controls the rotational direction of flagella during chemotaxis.</text>
</comment>
<keyword evidence="11" id="KW-0966">Cell projection</keyword>
<keyword evidence="11" id="KW-0969">Cilium</keyword>
<evidence type="ECO:0000256" key="6">
    <source>
        <dbReference type="ARBA" id="ARBA00022692"/>
    </source>
</evidence>
<keyword evidence="11" id="KW-0282">Flagellum</keyword>
<keyword evidence="12" id="KW-1185">Reference proteome</keyword>
<dbReference type="GO" id="GO:0071978">
    <property type="term" value="P:bacterial-type flagellum-dependent swarming motility"/>
    <property type="evidence" value="ECO:0007669"/>
    <property type="project" value="TreeGrafter"/>
</dbReference>
<keyword evidence="8 10" id="KW-1133">Transmembrane helix</keyword>